<dbReference type="Pfam" id="PF01757">
    <property type="entry name" value="Acyl_transf_3"/>
    <property type="match status" value="1"/>
</dbReference>
<evidence type="ECO:0000256" key="2">
    <source>
        <dbReference type="SAM" id="Phobius"/>
    </source>
</evidence>
<feature type="domain" description="Acyltransferase 3" evidence="3">
    <location>
        <begin position="145"/>
        <end position="468"/>
    </location>
</feature>
<reference evidence="4 5" key="1">
    <citation type="submission" date="2019-07" db="EMBL/GenBank/DDBJ databases">
        <title>New species of Amycolatopsis and Streptomyces.</title>
        <authorList>
            <person name="Duangmal K."/>
            <person name="Teo W.F.A."/>
            <person name="Lipun K."/>
        </authorList>
    </citation>
    <scope>NUCLEOTIDE SEQUENCE [LARGE SCALE GENOMIC DNA]</scope>
    <source>
        <strain evidence="4 5">NBRC 109810</strain>
    </source>
</reference>
<keyword evidence="4" id="KW-0808">Transferase</keyword>
<keyword evidence="2" id="KW-0472">Membrane</keyword>
<feature type="transmembrane region" description="Helical" evidence="2">
    <location>
        <begin position="210"/>
        <end position="234"/>
    </location>
</feature>
<feature type="compositionally biased region" description="Low complexity" evidence="1">
    <location>
        <begin position="123"/>
        <end position="132"/>
    </location>
</feature>
<dbReference type="EMBL" id="VJZD01000012">
    <property type="protein sequence ID" value="MPY30701.1"/>
    <property type="molecule type" value="Genomic_DNA"/>
</dbReference>
<evidence type="ECO:0000313" key="5">
    <source>
        <dbReference type="Proteomes" id="UP000325849"/>
    </source>
</evidence>
<feature type="compositionally biased region" description="Low complexity" evidence="1">
    <location>
        <begin position="33"/>
        <end position="43"/>
    </location>
</feature>
<evidence type="ECO:0000256" key="1">
    <source>
        <dbReference type="SAM" id="MobiDB-lite"/>
    </source>
</evidence>
<keyword evidence="2" id="KW-1133">Transmembrane helix</keyword>
<feature type="compositionally biased region" description="Polar residues" evidence="1">
    <location>
        <begin position="88"/>
        <end position="97"/>
    </location>
</feature>
<name>A0A5N8V612_9ACTN</name>
<organism evidence="4 5">
    <name type="scientific">Streptomyces adustus</name>
    <dbReference type="NCBI Taxonomy" id="1609272"/>
    <lineage>
        <taxon>Bacteria</taxon>
        <taxon>Bacillati</taxon>
        <taxon>Actinomycetota</taxon>
        <taxon>Actinomycetes</taxon>
        <taxon>Kitasatosporales</taxon>
        <taxon>Streptomycetaceae</taxon>
        <taxon>Streptomyces</taxon>
    </lineage>
</organism>
<dbReference type="InterPro" id="IPR002656">
    <property type="entry name" value="Acyl_transf_3_dom"/>
</dbReference>
<dbReference type="AlphaFoldDB" id="A0A5N8V612"/>
<feature type="compositionally biased region" description="Low complexity" evidence="1">
    <location>
        <begin position="71"/>
        <end position="80"/>
    </location>
</feature>
<protein>
    <submittedName>
        <fullName evidence="4">Acyltransferase family protein</fullName>
    </submittedName>
</protein>
<feature type="transmembrane region" description="Helical" evidence="2">
    <location>
        <begin position="303"/>
        <end position="323"/>
    </location>
</feature>
<gene>
    <name evidence="4" type="ORF">FNH09_05045</name>
</gene>
<dbReference type="GO" id="GO:0016747">
    <property type="term" value="F:acyltransferase activity, transferring groups other than amino-acyl groups"/>
    <property type="evidence" value="ECO:0007669"/>
    <property type="project" value="InterPro"/>
</dbReference>
<feature type="compositionally biased region" description="Low complexity" evidence="1">
    <location>
        <begin position="7"/>
        <end position="26"/>
    </location>
</feature>
<dbReference type="Proteomes" id="UP000325849">
    <property type="component" value="Unassembled WGS sequence"/>
</dbReference>
<feature type="transmembrane region" description="Helical" evidence="2">
    <location>
        <begin position="279"/>
        <end position="297"/>
    </location>
</feature>
<evidence type="ECO:0000313" key="4">
    <source>
        <dbReference type="EMBL" id="MPY30701.1"/>
    </source>
</evidence>
<feature type="transmembrane region" description="Helical" evidence="2">
    <location>
        <begin position="166"/>
        <end position="189"/>
    </location>
</feature>
<dbReference type="OrthoDB" id="5171428at2"/>
<feature type="transmembrane region" description="Helical" evidence="2">
    <location>
        <begin position="335"/>
        <end position="353"/>
    </location>
</feature>
<feature type="region of interest" description="Disordered" evidence="1">
    <location>
        <begin position="1"/>
        <end position="141"/>
    </location>
</feature>
<feature type="compositionally biased region" description="Gly residues" evidence="1">
    <location>
        <begin position="44"/>
        <end position="70"/>
    </location>
</feature>
<accession>A0A5N8V612</accession>
<feature type="transmembrane region" description="Helical" evidence="2">
    <location>
        <begin position="409"/>
        <end position="430"/>
    </location>
</feature>
<keyword evidence="2" id="KW-0812">Transmembrane</keyword>
<comment type="caution">
    <text evidence="4">The sequence shown here is derived from an EMBL/GenBank/DDBJ whole genome shotgun (WGS) entry which is preliminary data.</text>
</comment>
<feature type="compositionally biased region" description="Acidic residues" evidence="1">
    <location>
        <begin position="112"/>
        <end position="122"/>
    </location>
</feature>
<keyword evidence="5" id="KW-1185">Reference proteome</keyword>
<evidence type="ECO:0000259" key="3">
    <source>
        <dbReference type="Pfam" id="PF01757"/>
    </source>
</evidence>
<proteinExistence type="predicted"/>
<dbReference type="RefSeq" id="WP_152885514.1">
    <property type="nucleotide sequence ID" value="NZ_VJZD01000012.1"/>
</dbReference>
<feature type="transmembrane region" description="Helical" evidence="2">
    <location>
        <begin position="373"/>
        <end position="397"/>
    </location>
</feature>
<keyword evidence="4" id="KW-0012">Acyltransferase</keyword>
<feature type="transmembrane region" description="Helical" evidence="2">
    <location>
        <begin position="254"/>
        <end position="272"/>
    </location>
</feature>
<sequence>MSWGAEQPPYRQGYPQQGPGYGQQPQQPGPGYGQQPQQPQQPGYGYGQQPGYGYEQGYGQGYGYGSGYGGQEQQQYVRQPYPQPHTGYGQQQPTADPTATLPPVESGPEPAPDVEPDVEPEAGTEAPAVAEETPPPAPKPAGRDRYFDTLRAVALVRVVAYHTFGWAWAGMVFPSMGIMFGLAGTLMAKSLERPASKVVKSRLRRLLPPFWFWGFFVVLAMLLHDWMPGWQIVYWIVPLGDPPGNAWGTQAWEILWYLRTYLWFVLLSPLLLRVFRAAPVPVLLASLAPIVVLQLVWSPPDGRFGSALWDLATYLFCWILGFAHRDGVLQRLRPAVVVVLSLAAIAFGGWYAFSHQGEFGTYDLDEIPLAQAFWSAGFVTLLMYFKARFAVDFAGLARYRRLDRIVTVFNARAVTIYLWHEIALILAVPLIDQFWNVPAFEKWLPLDSQWFMFGIGWILIVVFVLLCGWVEDVAAKKRPRLLP</sequence>
<feature type="transmembrane region" description="Helical" evidence="2">
    <location>
        <begin position="450"/>
        <end position="470"/>
    </location>
</feature>